<evidence type="ECO:0000256" key="1">
    <source>
        <dbReference type="SAM" id="Coils"/>
    </source>
</evidence>
<evidence type="ECO:0000313" key="3">
    <source>
        <dbReference type="Proteomes" id="UP000030152"/>
    </source>
</evidence>
<protein>
    <submittedName>
        <fullName evidence="2">Uncharacterized protein</fullName>
    </submittedName>
</protein>
<dbReference type="STRING" id="1121895.GCA_000378485_01000"/>
<sequence length="127" mass="14706">MTFKYDGEYTLPNELRARAREVPKMVAEKLESREFEMVDFNLSENYDPDNAERYIANAQINRLVVEIRLDLTAADLKSRDTIYSRCLKAMKQGKLKLEAAIENENEELGSLQSIIVFDVKRRASLKT</sequence>
<keyword evidence="3" id="KW-1185">Reference proteome</keyword>
<accession>A0A0A2M9W1</accession>
<dbReference type="Proteomes" id="UP000030152">
    <property type="component" value="Unassembled WGS sequence"/>
</dbReference>
<dbReference type="eggNOG" id="ENOG5030Z78">
    <property type="taxonomic scope" value="Bacteria"/>
</dbReference>
<comment type="caution">
    <text evidence="2">The sequence shown here is derived from an EMBL/GenBank/DDBJ whole genome shotgun (WGS) entry which is preliminary data.</text>
</comment>
<dbReference type="EMBL" id="JRLX01000002">
    <property type="protein sequence ID" value="KGO88198.1"/>
    <property type="molecule type" value="Genomic_DNA"/>
</dbReference>
<proteinExistence type="predicted"/>
<name>A0A0A2M9W1_9FLAO</name>
<gene>
    <name evidence="2" type="ORF">Q765_03925</name>
</gene>
<evidence type="ECO:0000313" key="2">
    <source>
        <dbReference type="EMBL" id="KGO88198.1"/>
    </source>
</evidence>
<organism evidence="2 3">
    <name type="scientific">Flavobacterium rivuli WB 3.3-2 = DSM 21788</name>
    <dbReference type="NCBI Taxonomy" id="1121895"/>
    <lineage>
        <taxon>Bacteria</taxon>
        <taxon>Pseudomonadati</taxon>
        <taxon>Bacteroidota</taxon>
        <taxon>Flavobacteriia</taxon>
        <taxon>Flavobacteriales</taxon>
        <taxon>Flavobacteriaceae</taxon>
        <taxon>Flavobacterium</taxon>
    </lineage>
</organism>
<reference evidence="2 3" key="1">
    <citation type="submission" date="2013-09" db="EMBL/GenBank/DDBJ databases">
        <authorList>
            <person name="Zeng Z."/>
            <person name="Chen C."/>
        </authorList>
    </citation>
    <scope>NUCLEOTIDE SEQUENCE [LARGE SCALE GENOMIC DNA]</scope>
    <source>
        <strain evidence="2 3">WB 3.3-2</strain>
    </source>
</reference>
<dbReference type="AlphaFoldDB" id="A0A0A2M9W1"/>
<feature type="coiled-coil region" evidence="1">
    <location>
        <begin position="87"/>
        <end position="114"/>
    </location>
</feature>
<keyword evidence="1" id="KW-0175">Coiled coil</keyword>